<dbReference type="Proteomes" id="UP001310594">
    <property type="component" value="Unassembled WGS sequence"/>
</dbReference>
<dbReference type="EMBL" id="JAVRQU010000016">
    <property type="protein sequence ID" value="KAK5694221.1"/>
    <property type="molecule type" value="Genomic_DNA"/>
</dbReference>
<protein>
    <submittedName>
        <fullName evidence="2">Uncharacterized protein</fullName>
    </submittedName>
</protein>
<organism evidence="2 3">
    <name type="scientific">Elasticomyces elasticus</name>
    <dbReference type="NCBI Taxonomy" id="574655"/>
    <lineage>
        <taxon>Eukaryota</taxon>
        <taxon>Fungi</taxon>
        <taxon>Dikarya</taxon>
        <taxon>Ascomycota</taxon>
        <taxon>Pezizomycotina</taxon>
        <taxon>Dothideomycetes</taxon>
        <taxon>Dothideomycetidae</taxon>
        <taxon>Mycosphaerellales</taxon>
        <taxon>Teratosphaeriaceae</taxon>
        <taxon>Elasticomyces</taxon>
    </lineage>
</organism>
<dbReference type="AlphaFoldDB" id="A0AAN7VP69"/>
<gene>
    <name evidence="2" type="ORF">LTR97_009843</name>
</gene>
<sequence length="123" mass="13859">MSYTFATVISYMGRDGTMQTYSLLPLEMDEGGGTPSPPHSPGPLRTPPRHATPISHSPEPASPEFRSQVHYDQPTISAGEEEIGKEETVKEKAGKEEHGFSPSTEMRKASERKRRYLQWLWTR</sequence>
<evidence type="ECO:0000256" key="1">
    <source>
        <dbReference type="SAM" id="MobiDB-lite"/>
    </source>
</evidence>
<name>A0AAN7VP69_9PEZI</name>
<evidence type="ECO:0000313" key="2">
    <source>
        <dbReference type="EMBL" id="KAK5694221.1"/>
    </source>
</evidence>
<evidence type="ECO:0000313" key="3">
    <source>
        <dbReference type="Proteomes" id="UP001310594"/>
    </source>
</evidence>
<comment type="caution">
    <text evidence="2">The sequence shown here is derived from an EMBL/GenBank/DDBJ whole genome shotgun (WGS) entry which is preliminary data.</text>
</comment>
<proteinExistence type="predicted"/>
<reference evidence="2" key="1">
    <citation type="submission" date="2023-08" db="EMBL/GenBank/DDBJ databases">
        <title>Black Yeasts Isolated from many extreme environments.</title>
        <authorList>
            <person name="Coleine C."/>
            <person name="Stajich J.E."/>
            <person name="Selbmann L."/>
        </authorList>
    </citation>
    <scope>NUCLEOTIDE SEQUENCE</scope>
    <source>
        <strain evidence="2">CCFEE 5810</strain>
    </source>
</reference>
<feature type="region of interest" description="Disordered" evidence="1">
    <location>
        <begin position="22"/>
        <end position="112"/>
    </location>
</feature>
<feature type="compositionally biased region" description="Pro residues" evidence="1">
    <location>
        <begin position="35"/>
        <end position="46"/>
    </location>
</feature>
<accession>A0AAN7VP69</accession>
<feature type="compositionally biased region" description="Basic and acidic residues" evidence="1">
    <location>
        <begin position="85"/>
        <end position="109"/>
    </location>
</feature>